<sequence length="44" mass="4904">MHVPAFLCSFVFRLGYSFDLCNVTVANGNCCHSSLLNPLLKFSH</sequence>
<gene>
    <name evidence="2" type="ORF">SEVIR_9G402633v2</name>
</gene>
<dbReference type="AlphaFoldDB" id="A0A4V6D1T9"/>
<reference evidence="2" key="1">
    <citation type="submission" date="2019-03" db="EMBL/GenBank/DDBJ databases">
        <title>WGS assembly of Setaria viridis.</title>
        <authorList>
            <person name="Huang P."/>
            <person name="Jenkins J."/>
            <person name="Grimwood J."/>
            <person name="Barry K."/>
            <person name="Healey A."/>
            <person name="Mamidi S."/>
            <person name="Sreedasyam A."/>
            <person name="Shu S."/>
            <person name="Feldman M."/>
            <person name="Wu J."/>
            <person name="Yu Y."/>
            <person name="Chen C."/>
            <person name="Johnson J."/>
            <person name="Rokhsar D."/>
            <person name="Baxter I."/>
            <person name="Schmutz J."/>
            <person name="Brutnell T."/>
            <person name="Kellogg E."/>
        </authorList>
    </citation>
    <scope>NUCLEOTIDE SEQUENCE [LARGE SCALE GENOMIC DNA]</scope>
</reference>
<name>A0A4V6D1T9_SETVI</name>
<feature type="signal peptide" evidence="1">
    <location>
        <begin position="1"/>
        <end position="17"/>
    </location>
</feature>
<evidence type="ECO:0000256" key="1">
    <source>
        <dbReference type="SAM" id="SignalP"/>
    </source>
</evidence>
<accession>A0A4V6D1T9</accession>
<keyword evidence="1" id="KW-0732">Signal</keyword>
<evidence type="ECO:0000313" key="3">
    <source>
        <dbReference type="Proteomes" id="UP000298652"/>
    </source>
</evidence>
<dbReference type="Gramene" id="TKV96025">
    <property type="protein sequence ID" value="TKV96025"/>
    <property type="gene ID" value="SEVIR_9G402633v2"/>
</dbReference>
<dbReference type="Proteomes" id="UP000298652">
    <property type="component" value="Chromosome 9"/>
</dbReference>
<proteinExistence type="predicted"/>
<organism evidence="2 3">
    <name type="scientific">Setaria viridis</name>
    <name type="common">Green bristlegrass</name>
    <name type="synonym">Setaria italica subsp. viridis</name>
    <dbReference type="NCBI Taxonomy" id="4556"/>
    <lineage>
        <taxon>Eukaryota</taxon>
        <taxon>Viridiplantae</taxon>
        <taxon>Streptophyta</taxon>
        <taxon>Embryophyta</taxon>
        <taxon>Tracheophyta</taxon>
        <taxon>Spermatophyta</taxon>
        <taxon>Magnoliopsida</taxon>
        <taxon>Liliopsida</taxon>
        <taxon>Poales</taxon>
        <taxon>Poaceae</taxon>
        <taxon>PACMAD clade</taxon>
        <taxon>Panicoideae</taxon>
        <taxon>Panicodae</taxon>
        <taxon>Paniceae</taxon>
        <taxon>Cenchrinae</taxon>
        <taxon>Setaria</taxon>
    </lineage>
</organism>
<dbReference type="EMBL" id="CM016560">
    <property type="protein sequence ID" value="TKV96025.1"/>
    <property type="molecule type" value="Genomic_DNA"/>
</dbReference>
<feature type="chain" id="PRO_5020762202" evidence="1">
    <location>
        <begin position="18"/>
        <end position="44"/>
    </location>
</feature>
<evidence type="ECO:0000313" key="2">
    <source>
        <dbReference type="EMBL" id="TKV96025.1"/>
    </source>
</evidence>
<keyword evidence="3" id="KW-1185">Reference proteome</keyword>
<protein>
    <submittedName>
        <fullName evidence="2">Uncharacterized protein</fullName>
    </submittedName>
</protein>